<evidence type="ECO:0000256" key="3">
    <source>
        <dbReference type="ARBA" id="ARBA00022723"/>
    </source>
</evidence>
<dbReference type="InterPro" id="IPR037143">
    <property type="entry name" value="4-PPantetheinyl_Trfase_dom_sf"/>
</dbReference>
<dbReference type="AlphaFoldDB" id="A0A2U1JQZ4"/>
<protein>
    <recommendedName>
        <fullName evidence="8">Holo-[acyl-carrier-protein] synthase</fullName>
        <shortName evidence="8">Holo-ACP synthase</shortName>
        <ecNumber evidence="8">2.7.8.7</ecNumber>
    </recommendedName>
    <alternativeName>
        <fullName evidence="8">4'-phosphopantetheinyl transferase AcpS</fullName>
    </alternativeName>
</protein>
<comment type="similarity">
    <text evidence="8">Belongs to the P-Pant transferase superfamily. AcpS family.</text>
</comment>
<evidence type="ECO:0000256" key="5">
    <source>
        <dbReference type="ARBA" id="ARBA00022842"/>
    </source>
</evidence>
<dbReference type="InterPro" id="IPR004568">
    <property type="entry name" value="Ppantetheine-prot_Trfase_dom"/>
</dbReference>
<evidence type="ECO:0000313" key="11">
    <source>
        <dbReference type="Proteomes" id="UP000245998"/>
    </source>
</evidence>
<dbReference type="EC" id="2.7.8.7" evidence="8"/>
<dbReference type="Proteomes" id="UP000245998">
    <property type="component" value="Unassembled WGS sequence"/>
</dbReference>
<organism evidence="10 11">
    <name type="scientific">Pueribacillus theae</name>
    <dbReference type="NCBI Taxonomy" id="2171751"/>
    <lineage>
        <taxon>Bacteria</taxon>
        <taxon>Bacillati</taxon>
        <taxon>Bacillota</taxon>
        <taxon>Bacilli</taxon>
        <taxon>Bacillales</taxon>
        <taxon>Bacillaceae</taxon>
        <taxon>Pueribacillus</taxon>
    </lineage>
</organism>
<dbReference type="RefSeq" id="WP_116556007.1">
    <property type="nucleotide sequence ID" value="NZ_QCZG01000050.1"/>
</dbReference>
<evidence type="ECO:0000256" key="7">
    <source>
        <dbReference type="ARBA" id="ARBA00023160"/>
    </source>
</evidence>
<evidence type="ECO:0000256" key="4">
    <source>
        <dbReference type="ARBA" id="ARBA00022832"/>
    </source>
</evidence>
<keyword evidence="7 8" id="KW-0275">Fatty acid biosynthesis</keyword>
<feature type="binding site" evidence="8">
    <location>
        <position position="58"/>
    </location>
    <ligand>
        <name>Mg(2+)</name>
        <dbReference type="ChEBI" id="CHEBI:18420"/>
    </ligand>
</feature>
<comment type="caution">
    <text evidence="10">The sequence shown here is derived from an EMBL/GenBank/DDBJ whole genome shotgun (WGS) entry which is preliminary data.</text>
</comment>
<dbReference type="GO" id="GO:0008897">
    <property type="term" value="F:holo-[acyl-carrier-protein] synthase activity"/>
    <property type="evidence" value="ECO:0007669"/>
    <property type="project" value="UniProtKB-UniRule"/>
</dbReference>
<keyword evidence="3 8" id="KW-0479">Metal-binding</keyword>
<feature type="binding site" evidence="8">
    <location>
        <position position="8"/>
    </location>
    <ligand>
        <name>Mg(2+)</name>
        <dbReference type="ChEBI" id="CHEBI:18420"/>
    </ligand>
</feature>
<evidence type="ECO:0000256" key="8">
    <source>
        <dbReference type="HAMAP-Rule" id="MF_00101"/>
    </source>
</evidence>
<dbReference type="NCBIfam" id="TIGR00556">
    <property type="entry name" value="pantethn_trn"/>
    <property type="match status" value="1"/>
</dbReference>
<dbReference type="OrthoDB" id="517356at2"/>
<dbReference type="InterPro" id="IPR002582">
    <property type="entry name" value="ACPS"/>
</dbReference>
<keyword evidence="11" id="KW-1185">Reference proteome</keyword>
<keyword evidence="4 8" id="KW-0276">Fatty acid metabolism</keyword>
<comment type="function">
    <text evidence="8">Transfers the 4'-phosphopantetheine moiety from coenzyme A to a Ser of acyl-carrier-protein.</text>
</comment>
<dbReference type="Gene3D" id="3.90.470.20">
    <property type="entry name" value="4'-phosphopantetheinyl transferase domain"/>
    <property type="match status" value="1"/>
</dbReference>
<keyword evidence="1 8" id="KW-0444">Lipid biosynthesis</keyword>
<gene>
    <name evidence="8" type="primary">acpS</name>
    <name evidence="10" type="ORF">DCC39_16530</name>
</gene>
<dbReference type="SUPFAM" id="SSF56214">
    <property type="entry name" value="4'-phosphopantetheinyl transferase"/>
    <property type="match status" value="1"/>
</dbReference>
<dbReference type="EMBL" id="QCZG01000050">
    <property type="protein sequence ID" value="PWA07597.1"/>
    <property type="molecule type" value="Genomic_DNA"/>
</dbReference>
<dbReference type="NCBIfam" id="TIGR00516">
    <property type="entry name" value="acpS"/>
    <property type="match status" value="1"/>
</dbReference>
<comment type="subcellular location">
    <subcellularLocation>
        <location evidence="8">Cytoplasm</location>
    </subcellularLocation>
</comment>
<evidence type="ECO:0000256" key="1">
    <source>
        <dbReference type="ARBA" id="ARBA00022516"/>
    </source>
</evidence>
<dbReference type="InterPro" id="IPR008278">
    <property type="entry name" value="4-PPantetheinyl_Trfase_dom"/>
</dbReference>
<comment type="cofactor">
    <cofactor evidence="8">
        <name>Mg(2+)</name>
        <dbReference type="ChEBI" id="CHEBI:18420"/>
    </cofactor>
</comment>
<accession>A0A2U1JQZ4</accession>
<evidence type="ECO:0000259" key="9">
    <source>
        <dbReference type="Pfam" id="PF01648"/>
    </source>
</evidence>
<comment type="catalytic activity">
    <reaction evidence="8">
        <text>apo-[ACP] + CoA = holo-[ACP] + adenosine 3',5'-bisphosphate + H(+)</text>
        <dbReference type="Rhea" id="RHEA:12068"/>
        <dbReference type="Rhea" id="RHEA-COMP:9685"/>
        <dbReference type="Rhea" id="RHEA-COMP:9690"/>
        <dbReference type="ChEBI" id="CHEBI:15378"/>
        <dbReference type="ChEBI" id="CHEBI:29999"/>
        <dbReference type="ChEBI" id="CHEBI:57287"/>
        <dbReference type="ChEBI" id="CHEBI:58343"/>
        <dbReference type="ChEBI" id="CHEBI:64479"/>
        <dbReference type="EC" id="2.7.8.7"/>
    </reaction>
</comment>
<name>A0A2U1JQZ4_9BACI</name>
<dbReference type="GO" id="GO:0006633">
    <property type="term" value="P:fatty acid biosynthetic process"/>
    <property type="evidence" value="ECO:0007669"/>
    <property type="project" value="UniProtKB-UniRule"/>
</dbReference>
<keyword evidence="6 8" id="KW-0443">Lipid metabolism</keyword>
<reference evidence="10 11" key="1">
    <citation type="submission" date="2018-04" db="EMBL/GenBank/DDBJ databases">
        <title>Camelliibacillus theae gen. nov., sp. nov., isolated from Pu'er tea.</title>
        <authorList>
            <person name="Niu L."/>
        </authorList>
    </citation>
    <scope>NUCLEOTIDE SEQUENCE [LARGE SCALE GENOMIC DNA]</scope>
    <source>
        <strain evidence="10 11">T8</strain>
    </source>
</reference>
<keyword evidence="8" id="KW-0963">Cytoplasm</keyword>
<feature type="domain" description="4'-phosphopantetheinyl transferase" evidence="9">
    <location>
        <begin position="4"/>
        <end position="100"/>
    </location>
</feature>
<dbReference type="HAMAP" id="MF_00101">
    <property type="entry name" value="AcpS"/>
    <property type="match status" value="1"/>
</dbReference>
<keyword evidence="2 8" id="KW-0808">Transferase</keyword>
<dbReference type="GO" id="GO:0000287">
    <property type="term" value="F:magnesium ion binding"/>
    <property type="evidence" value="ECO:0007669"/>
    <property type="project" value="UniProtKB-UniRule"/>
</dbReference>
<evidence type="ECO:0000256" key="6">
    <source>
        <dbReference type="ARBA" id="ARBA00023098"/>
    </source>
</evidence>
<keyword evidence="5 8" id="KW-0460">Magnesium</keyword>
<evidence type="ECO:0000256" key="2">
    <source>
        <dbReference type="ARBA" id="ARBA00022679"/>
    </source>
</evidence>
<evidence type="ECO:0000313" key="10">
    <source>
        <dbReference type="EMBL" id="PWA07597.1"/>
    </source>
</evidence>
<dbReference type="GO" id="GO:0005737">
    <property type="term" value="C:cytoplasm"/>
    <property type="evidence" value="ECO:0007669"/>
    <property type="project" value="UniProtKB-SubCell"/>
</dbReference>
<proteinExistence type="inferred from homology"/>
<sequence>MIIGIGLDIIEMERIQRAVERKGKFAERILTSFEQEQYSQFPPQRQIEFLAGRFAAKEAYAKARGTGIGKLSWQDIEVKSINGKPVITSPNHEKIHLSITHTKTIAAAQVIIESLSC</sequence>
<dbReference type="Pfam" id="PF01648">
    <property type="entry name" value="ACPS"/>
    <property type="match status" value="1"/>
</dbReference>